<comment type="caution">
    <text evidence="1">The sequence shown here is derived from an EMBL/GenBank/DDBJ whole genome shotgun (WGS) entry which is preliminary data.</text>
</comment>
<organism evidence="1 2">
    <name type="scientific">Candidatus Mediterraneibacter stercoravium</name>
    <dbReference type="NCBI Taxonomy" id="2838685"/>
    <lineage>
        <taxon>Bacteria</taxon>
        <taxon>Bacillati</taxon>
        <taxon>Bacillota</taxon>
        <taxon>Clostridia</taxon>
        <taxon>Lachnospirales</taxon>
        <taxon>Lachnospiraceae</taxon>
        <taxon>Mediterraneibacter</taxon>
    </lineage>
</organism>
<dbReference type="EMBL" id="DXAY01000107">
    <property type="protein sequence ID" value="HIZ74496.1"/>
    <property type="molecule type" value="Genomic_DNA"/>
</dbReference>
<accession>A0A9D2K0W4</accession>
<dbReference type="Proteomes" id="UP000824116">
    <property type="component" value="Unassembled WGS sequence"/>
</dbReference>
<evidence type="ECO:0000313" key="1">
    <source>
        <dbReference type="EMBL" id="HIZ74496.1"/>
    </source>
</evidence>
<reference evidence="1" key="1">
    <citation type="journal article" date="2021" name="PeerJ">
        <title>Extensive microbial diversity within the chicken gut microbiome revealed by metagenomics and culture.</title>
        <authorList>
            <person name="Gilroy R."/>
            <person name="Ravi A."/>
            <person name="Getino M."/>
            <person name="Pursley I."/>
            <person name="Horton D.L."/>
            <person name="Alikhan N.F."/>
            <person name="Baker D."/>
            <person name="Gharbi K."/>
            <person name="Hall N."/>
            <person name="Watson M."/>
            <person name="Adriaenssens E.M."/>
            <person name="Foster-Nyarko E."/>
            <person name="Jarju S."/>
            <person name="Secka A."/>
            <person name="Antonio M."/>
            <person name="Oren A."/>
            <person name="Chaudhuri R.R."/>
            <person name="La Ragione R."/>
            <person name="Hildebrand F."/>
            <person name="Pallen M.J."/>
        </authorList>
    </citation>
    <scope>NUCLEOTIDE SEQUENCE</scope>
    <source>
        <strain evidence="1">CHK196-3914</strain>
    </source>
</reference>
<sequence length="77" mass="8686">MSENYAIGGMTEVRVTGTQKEVDWMIQTLSNGCENCPFFTECNSHAVIEAAERQDGYSELSCCDFLRKKIEIVIESK</sequence>
<evidence type="ECO:0000313" key="2">
    <source>
        <dbReference type="Proteomes" id="UP000824116"/>
    </source>
</evidence>
<proteinExistence type="predicted"/>
<protein>
    <submittedName>
        <fullName evidence="1">Uncharacterized protein</fullName>
    </submittedName>
</protein>
<name>A0A9D2K0W4_9FIRM</name>
<gene>
    <name evidence="1" type="ORF">H9723_04530</name>
</gene>
<reference evidence="1" key="2">
    <citation type="submission" date="2021-04" db="EMBL/GenBank/DDBJ databases">
        <authorList>
            <person name="Gilroy R."/>
        </authorList>
    </citation>
    <scope>NUCLEOTIDE SEQUENCE</scope>
    <source>
        <strain evidence="1">CHK196-3914</strain>
    </source>
</reference>
<dbReference type="AlphaFoldDB" id="A0A9D2K0W4"/>